<evidence type="ECO:0008006" key="3">
    <source>
        <dbReference type="Google" id="ProtNLM"/>
    </source>
</evidence>
<reference evidence="1 2" key="1">
    <citation type="journal article" date="2019" name="Sci. Rep.">
        <title>Orb-weaving spider Araneus ventricosus genome elucidates the spidroin gene catalogue.</title>
        <authorList>
            <person name="Kono N."/>
            <person name="Nakamura H."/>
            <person name="Ohtoshi R."/>
            <person name="Moran D.A.P."/>
            <person name="Shinohara A."/>
            <person name="Yoshida Y."/>
            <person name="Fujiwara M."/>
            <person name="Mori M."/>
            <person name="Tomita M."/>
            <person name="Arakawa K."/>
        </authorList>
    </citation>
    <scope>NUCLEOTIDE SEQUENCE [LARGE SCALE GENOMIC DNA]</scope>
</reference>
<gene>
    <name evidence="1" type="ORF">AVEN_54626_1</name>
</gene>
<comment type="caution">
    <text evidence="1">The sequence shown here is derived from an EMBL/GenBank/DDBJ whole genome shotgun (WGS) entry which is preliminary data.</text>
</comment>
<sequence length="141" mass="16626">MLKQVYGYDTVTFKPLYTWFKKFIDGRESFEDEHGSGRPTTADNARWHNTTLVKPFLIQHGDTELSHPLPRIPHTCHYRTFMFPKLKVALKGRRFTHLMHTETAVTRELKAVPVEEFSKLLTICTHVVKSCKVYDEDYFDY</sequence>
<accession>A0A4Y2BMQ1</accession>
<dbReference type="Gene3D" id="3.30.420.10">
    <property type="entry name" value="Ribonuclease H-like superfamily/Ribonuclease H"/>
    <property type="match status" value="1"/>
</dbReference>
<dbReference type="Proteomes" id="UP000499080">
    <property type="component" value="Unassembled WGS sequence"/>
</dbReference>
<proteinExistence type="predicted"/>
<keyword evidence="2" id="KW-1185">Reference proteome</keyword>
<dbReference type="AlphaFoldDB" id="A0A4Y2BMQ1"/>
<name>A0A4Y2BMQ1_ARAVE</name>
<evidence type="ECO:0000313" key="2">
    <source>
        <dbReference type="Proteomes" id="UP000499080"/>
    </source>
</evidence>
<dbReference type="EMBL" id="BGPR01000090">
    <property type="protein sequence ID" value="GBL92987.1"/>
    <property type="molecule type" value="Genomic_DNA"/>
</dbReference>
<dbReference type="OrthoDB" id="6466112at2759"/>
<dbReference type="InterPro" id="IPR036397">
    <property type="entry name" value="RNaseH_sf"/>
</dbReference>
<organism evidence="1 2">
    <name type="scientific">Araneus ventricosus</name>
    <name type="common">Orbweaver spider</name>
    <name type="synonym">Epeira ventricosa</name>
    <dbReference type="NCBI Taxonomy" id="182803"/>
    <lineage>
        <taxon>Eukaryota</taxon>
        <taxon>Metazoa</taxon>
        <taxon>Ecdysozoa</taxon>
        <taxon>Arthropoda</taxon>
        <taxon>Chelicerata</taxon>
        <taxon>Arachnida</taxon>
        <taxon>Araneae</taxon>
        <taxon>Araneomorphae</taxon>
        <taxon>Entelegynae</taxon>
        <taxon>Araneoidea</taxon>
        <taxon>Araneidae</taxon>
        <taxon>Araneus</taxon>
    </lineage>
</organism>
<dbReference type="InterPro" id="IPR052709">
    <property type="entry name" value="Transposase-MT_Hybrid"/>
</dbReference>
<dbReference type="PANTHER" id="PTHR46060:SF1">
    <property type="entry name" value="MARINER MOS1 TRANSPOSASE-LIKE PROTEIN"/>
    <property type="match status" value="1"/>
</dbReference>
<evidence type="ECO:0000313" key="1">
    <source>
        <dbReference type="EMBL" id="GBL92987.1"/>
    </source>
</evidence>
<dbReference type="GO" id="GO:0003676">
    <property type="term" value="F:nucleic acid binding"/>
    <property type="evidence" value="ECO:0007669"/>
    <property type="project" value="InterPro"/>
</dbReference>
<dbReference type="PANTHER" id="PTHR46060">
    <property type="entry name" value="MARINER MOS1 TRANSPOSASE-LIKE PROTEIN"/>
    <property type="match status" value="1"/>
</dbReference>
<protein>
    <recommendedName>
        <fullName evidence="3">Mos1 transposase HTH domain-containing protein</fullName>
    </recommendedName>
</protein>